<keyword evidence="2" id="KW-0812">Transmembrane</keyword>
<dbReference type="InterPro" id="IPR023614">
    <property type="entry name" value="Porin_dom_sf"/>
</dbReference>
<keyword evidence="3" id="KW-0496">Mitochondrion</keyword>
<proteinExistence type="predicted"/>
<evidence type="ECO:0000256" key="3">
    <source>
        <dbReference type="ARBA" id="ARBA00022787"/>
    </source>
</evidence>
<dbReference type="Gene3D" id="2.40.160.10">
    <property type="entry name" value="Porin"/>
    <property type="match status" value="1"/>
</dbReference>
<protein>
    <submittedName>
        <fullName evidence="4">Uncharacterized protein</fullName>
    </submittedName>
</protein>
<name>A0A5E4N8M1_9HEMI</name>
<gene>
    <name evidence="4" type="ORF">CINCED_3A001995</name>
</gene>
<reference evidence="4 5" key="1">
    <citation type="submission" date="2019-08" db="EMBL/GenBank/DDBJ databases">
        <authorList>
            <person name="Alioto T."/>
            <person name="Alioto T."/>
            <person name="Gomez Garrido J."/>
        </authorList>
    </citation>
    <scope>NUCLEOTIDE SEQUENCE [LARGE SCALE GENOMIC DNA]</scope>
</reference>
<sequence>MSRCSGWSFSFSRLIEADGKCMNNALSDKKGRYSKCPNYKNAVFINANLRPSVFLGLSGTTKFNINRTFGTNFLVGYLIHRTTISSIHPCGNRFRFGFTSTKANNNAIEKSSNGGDGGGDVGKVHLKPTLCWYLDTDLKRNTSHKLRFNVFDKLWMKINGQILADWSKSKVVGLVEWADDEFNVQISINKTTDQLNELKMNFIRQMPGFWVLGGQCTFVAQREPPFSLLPKILKGYEGMLGYQQSCMTYVATLDQSLSTALRVMARINSNVTTCVEVKYDLRKNKAKSTLSHRIVLSDEIEAKVNINEMEFEIDTGATVMVIGKLDYQNYFENIKLETTSLSLIVELY</sequence>
<keyword evidence="3" id="KW-1000">Mitochondrion outer membrane</keyword>
<dbReference type="Proteomes" id="UP000325440">
    <property type="component" value="Unassembled WGS sequence"/>
</dbReference>
<evidence type="ECO:0000256" key="2">
    <source>
        <dbReference type="ARBA" id="ARBA00022452"/>
    </source>
</evidence>
<comment type="subcellular location">
    <subcellularLocation>
        <location evidence="1">Mitochondrion outer membrane</location>
    </subcellularLocation>
</comment>
<dbReference type="GO" id="GO:0005741">
    <property type="term" value="C:mitochondrial outer membrane"/>
    <property type="evidence" value="ECO:0007669"/>
    <property type="project" value="UniProtKB-SubCell"/>
</dbReference>
<keyword evidence="2" id="KW-0472">Membrane</keyword>
<accession>A0A5E4N8M1</accession>
<evidence type="ECO:0000256" key="1">
    <source>
        <dbReference type="ARBA" id="ARBA00004294"/>
    </source>
</evidence>
<dbReference type="EMBL" id="CABPRJ010001497">
    <property type="protein sequence ID" value="VVC38761.1"/>
    <property type="molecule type" value="Genomic_DNA"/>
</dbReference>
<evidence type="ECO:0000313" key="5">
    <source>
        <dbReference type="Proteomes" id="UP000325440"/>
    </source>
</evidence>
<evidence type="ECO:0000313" key="4">
    <source>
        <dbReference type="EMBL" id="VVC38761.1"/>
    </source>
</evidence>
<keyword evidence="2" id="KW-1134">Transmembrane beta strand</keyword>
<dbReference type="AlphaFoldDB" id="A0A5E4N8M1"/>
<keyword evidence="5" id="KW-1185">Reference proteome</keyword>
<organism evidence="4 5">
    <name type="scientific">Cinara cedri</name>
    <dbReference type="NCBI Taxonomy" id="506608"/>
    <lineage>
        <taxon>Eukaryota</taxon>
        <taxon>Metazoa</taxon>
        <taxon>Ecdysozoa</taxon>
        <taxon>Arthropoda</taxon>
        <taxon>Hexapoda</taxon>
        <taxon>Insecta</taxon>
        <taxon>Pterygota</taxon>
        <taxon>Neoptera</taxon>
        <taxon>Paraneoptera</taxon>
        <taxon>Hemiptera</taxon>
        <taxon>Sternorrhyncha</taxon>
        <taxon>Aphidomorpha</taxon>
        <taxon>Aphidoidea</taxon>
        <taxon>Aphididae</taxon>
        <taxon>Lachninae</taxon>
        <taxon>Cinara</taxon>
    </lineage>
</organism>